<dbReference type="Proteomes" id="UP001497644">
    <property type="component" value="Unassembled WGS sequence"/>
</dbReference>
<comment type="caution">
    <text evidence="1">The sequence shown here is derived from an EMBL/GenBank/DDBJ whole genome shotgun (WGS) entry which is preliminary data.</text>
</comment>
<proteinExistence type="predicted"/>
<sequence length="113" mass="13308">MLSEKHNTEFIEYWLKSWLRMGASPPNEAHCGWSRALVTALCGAFNQQTIKNYVDSLFLSATKENKKCNQWRPPTFLRVDVAHVMHFCTKWKCIKAQKHIFEKFFSSHNRTDD</sequence>
<protein>
    <submittedName>
        <fullName evidence="1">Uncharacterized protein</fullName>
    </submittedName>
</protein>
<keyword evidence="2" id="KW-1185">Reference proteome</keyword>
<organism evidence="1 2">
    <name type="scientific">Lasius platythorax</name>
    <dbReference type="NCBI Taxonomy" id="488582"/>
    <lineage>
        <taxon>Eukaryota</taxon>
        <taxon>Metazoa</taxon>
        <taxon>Ecdysozoa</taxon>
        <taxon>Arthropoda</taxon>
        <taxon>Hexapoda</taxon>
        <taxon>Insecta</taxon>
        <taxon>Pterygota</taxon>
        <taxon>Neoptera</taxon>
        <taxon>Endopterygota</taxon>
        <taxon>Hymenoptera</taxon>
        <taxon>Apocrita</taxon>
        <taxon>Aculeata</taxon>
        <taxon>Formicoidea</taxon>
        <taxon>Formicidae</taxon>
        <taxon>Formicinae</taxon>
        <taxon>Lasius</taxon>
        <taxon>Lasius</taxon>
    </lineage>
</organism>
<name>A0AAV2MYN9_9HYME</name>
<gene>
    <name evidence="1" type="ORF">LPLAT_LOCUS6991</name>
</gene>
<evidence type="ECO:0000313" key="2">
    <source>
        <dbReference type="Proteomes" id="UP001497644"/>
    </source>
</evidence>
<reference evidence="1" key="1">
    <citation type="submission" date="2024-04" db="EMBL/GenBank/DDBJ databases">
        <authorList>
            <consortium name="Molecular Ecology Group"/>
        </authorList>
    </citation>
    <scope>NUCLEOTIDE SEQUENCE</scope>
</reference>
<dbReference type="EMBL" id="CAXIPU020000490">
    <property type="protein sequence ID" value="CAL1672322.1"/>
    <property type="molecule type" value="Genomic_DNA"/>
</dbReference>
<dbReference type="AlphaFoldDB" id="A0AAV2MYN9"/>
<accession>A0AAV2MYN9</accession>
<evidence type="ECO:0000313" key="1">
    <source>
        <dbReference type="EMBL" id="CAL1672322.1"/>
    </source>
</evidence>